<dbReference type="EMBL" id="AGXV01000041">
    <property type="protein sequence ID" value="EIY58992.1"/>
    <property type="molecule type" value="Genomic_DNA"/>
</dbReference>
<evidence type="ECO:0000256" key="4">
    <source>
        <dbReference type="ARBA" id="ARBA00022989"/>
    </source>
</evidence>
<dbReference type="HOGENOM" id="CLU_040798_1_0_10"/>
<feature type="transmembrane region" description="Helical" evidence="6">
    <location>
        <begin position="94"/>
        <end position="120"/>
    </location>
</feature>
<feature type="transmembrane region" description="Helical" evidence="6">
    <location>
        <begin position="166"/>
        <end position="187"/>
    </location>
</feature>
<feature type="transmembrane region" description="Helical" evidence="6">
    <location>
        <begin position="320"/>
        <end position="340"/>
    </location>
</feature>
<accession>I8Y9G7</accession>
<feature type="transmembrane region" description="Helical" evidence="6">
    <location>
        <begin position="352"/>
        <end position="372"/>
    </location>
</feature>
<dbReference type="AlphaFoldDB" id="I8Y9G7"/>
<dbReference type="InterPro" id="IPR050833">
    <property type="entry name" value="Poly_Biosynth_Transport"/>
</dbReference>
<feature type="transmembrane region" description="Helical" evidence="6">
    <location>
        <begin position="235"/>
        <end position="253"/>
    </location>
</feature>
<keyword evidence="8" id="KW-1185">Reference proteome</keyword>
<proteinExistence type="predicted"/>
<feature type="transmembrane region" description="Helical" evidence="6">
    <location>
        <begin position="259"/>
        <end position="276"/>
    </location>
</feature>
<evidence type="ECO:0000256" key="2">
    <source>
        <dbReference type="ARBA" id="ARBA00022475"/>
    </source>
</evidence>
<feature type="transmembrane region" description="Helical" evidence="6">
    <location>
        <begin position="50"/>
        <end position="73"/>
    </location>
</feature>
<organism evidence="7 8">
    <name type="scientific">Bacteroides salyersiae CL02T12C01</name>
    <dbReference type="NCBI Taxonomy" id="997887"/>
    <lineage>
        <taxon>Bacteria</taxon>
        <taxon>Pseudomonadati</taxon>
        <taxon>Bacteroidota</taxon>
        <taxon>Bacteroidia</taxon>
        <taxon>Bacteroidales</taxon>
        <taxon>Bacteroidaceae</taxon>
        <taxon>Bacteroides</taxon>
    </lineage>
</organism>
<evidence type="ECO:0008006" key="9">
    <source>
        <dbReference type="Google" id="ProtNLM"/>
    </source>
</evidence>
<evidence type="ECO:0000256" key="1">
    <source>
        <dbReference type="ARBA" id="ARBA00004651"/>
    </source>
</evidence>
<dbReference type="PANTHER" id="PTHR30250:SF26">
    <property type="entry name" value="PSMA PROTEIN"/>
    <property type="match status" value="1"/>
</dbReference>
<comment type="caution">
    <text evidence="7">The sequence shown here is derived from an EMBL/GenBank/DDBJ whole genome shotgun (WGS) entry which is preliminary data.</text>
</comment>
<dbReference type="GO" id="GO:0005886">
    <property type="term" value="C:plasma membrane"/>
    <property type="evidence" value="ECO:0007669"/>
    <property type="project" value="UniProtKB-SubCell"/>
</dbReference>
<evidence type="ECO:0000256" key="5">
    <source>
        <dbReference type="ARBA" id="ARBA00023136"/>
    </source>
</evidence>
<reference evidence="7 8" key="1">
    <citation type="submission" date="2012-02" db="EMBL/GenBank/DDBJ databases">
        <title>The Genome Sequence of Bacteroides salyersiae CL02T12C01.</title>
        <authorList>
            <consortium name="The Broad Institute Genome Sequencing Platform"/>
            <person name="Earl A."/>
            <person name="Ward D."/>
            <person name="Feldgarden M."/>
            <person name="Gevers D."/>
            <person name="Zitomersky N.L."/>
            <person name="Coyne M.J."/>
            <person name="Comstock L.E."/>
            <person name="Young S.K."/>
            <person name="Zeng Q."/>
            <person name="Gargeya S."/>
            <person name="Fitzgerald M."/>
            <person name="Haas B."/>
            <person name="Abouelleil A."/>
            <person name="Alvarado L."/>
            <person name="Arachchi H.M."/>
            <person name="Berlin A."/>
            <person name="Chapman S.B."/>
            <person name="Gearin G."/>
            <person name="Goldberg J."/>
            <person name="Griggs A."/>
            <person name="Gujja S."/>
            <person name="Hansen M."/>
            <person name="Heiman D."/>
            <person name="Howarth C."/>
            <person name="Larimer J."/>
            <person name="Lui A."/>
            <person name="MacDonald P.J.P."/>
            <person name="McCowen C."/>
            <person name="Montmayeur A."/>
            <person name="Murphy C."/>
            <person name="Neiman D."/>
            <person name="Pearson M."/>
            <person name="Priest M."/>
            <person name="Roberts A."/>
            <person name="Saif S."/>
            <person name="Shea T."/>
            <person name="Sisk P."/>
            <person name="Stolte C."/>
            <person name="Sykes S."/>
            <person name="Wortman J."/>
            <person name="Nusbaum C."/>
            <person name="Birren B."/>
        </authorList>
    </citation>
    <scope>NUCLEOTIDE SEQUENCE [LARGE SCALE GENOMIC DNA]</scope>
    <source>
        <strain evidence="7 8">CL02T12C01</strain>
    </source>
</reference>
<gene>
    <name evidence="7" type="ORF">HMPREF1071_03518</name>
</gene>
<keyword evidence="4 6" id="KW-1133">Transmembrane helix</keyword>
<feature type="transmembrane region" description="Helical" evidence="6">
    <location>
        <begin position="384"/>
        <end position="407"/>
    </location>
</feature>
<evidence type="ECO:0000313" key="8">
    <source>
        <dbReference type="Proteomes" id="UP000005150"/>
    </source>
</evidence>
<comment type="subcellular location">
    <subcellularLocation>
        <location evidence="1">Cell membrane</location>
        <topology evidence="1">Multi-pass membrane protein</topology>
    </subcellularLocation>
</comment>
<keyword evidence="2" id="KW-1003">Cell membrane</keyword>
<dbReference type="PATRIC" id="fig|997887.3.peg.3651"/>
<name>I8Y9G7_9BACE</name>
<keyword evidence="3 6" id="KW-0812">Transmembrane</keyword>
<feature type="transmembrane region" description="Helical" evidence="6">
    <location>
        <begin position="446"/>
        <end position="468"/>
    </location>
</feature>
<feature type="transmembrane region" description="Helical" evidence="6">
    <location>
        <begin position="474"/>
        <end position="494"/>
    </location>
</feature>
<feature type="transmembrane region" description="Helical" evidence="6">
    <location>
        <begin position="21"/>
        <end position="38"/>
    </location>
</feature>
<dbReference type="PANTHER" id="PTHR30250">
    <property type="entry name" value="PST FAMILY PREDICTED COLANIC ACID TRANSPORTER"/>
    <property type="match status" value="1"/>
</dbReference>
<evidence type="ECO:0000256" key="3">
    <source>
        <dbReference type="ARBA" id="ARBA00022692"/>
    </source>
</evidence>
<sequence>MYLDHWRKKMIDNKRIAKNTLLLYLRMFLLMGISLYTSRIVLETLGVEDFGVYNIVGSIIVLFSFINNALTAATRRFINFNLGKNNPQESAKAFSASLTIHFIICIILIIISESIGLWFLNTQLNIPENRMYAANWVYQFSILSACIGIVGAPYESTIVAYEKMSVYSYLSIIEGVFKLIIVYMLVICTTDKLIFYSALIFIVGILVSSAKWIYCSRNFPICRYQFMVDKPMLKAIASFSGWSLFGQIAYIGSTSGLNMIINIFCGVLLNAATGIAQQVNSAIYSFVSNFQTAFNPQLIQTYSSGNLEVHRILLSRASRISYYLLYIISLPVLINTSYILHLWLKEVPDHSVAFTQLIITFSLVEALGAPLWMSMQATGKIKTYQIIVSSINALNIPIAFVCLYQGLAVESIFYAKILIGLLMYIFRVLYILPLINFSYMDYFKKVVYPTVAITLFTICILFIVSTHLDGGEKLLITTPLSIVLCAGSIYYIGINKQEKQTILQIIKKWKIQI</sequence>
<feature type="transmembrane region" description="Helical" evidence="6">
    <location>
        <begin position="193"/>
        <end position="214"/>
    </location>
</feature>
<feature type="transmembrane region" description="Helical" evidence="6">
    <location>
        <begin position="132"/>
        <end position="154"/>
    </location>
</feature>
<evidence type="ECO:0000313" key="7">
    <source>
        <dbReference type="EMBL" id="EIY58992.1"/>
    </source>
</evidence>
<evidence type="ECO:0000256" key="6">
    <source>
        <dbReference type="SAM" id="Phobius"/>
    </source>
</evidence>
<feature type="transmembrane region" description="Helical" evidence="6">
    <location>
        <begin position="413"/>
        <end position="434"/>
    </location>
</feature>
<dbReference type="Proteomes" id="UP000005150">
    <property type="component" value="Unassembled WGS sequence"/>
</dbReference>
<protein>
    <recommendedName>
        <fullName evidence="9">Polysaccharide biosynthesis protein C-terminal domain-containing protein</fullName>
    </recommendedName>
</protein>
<keyword evidence="5 6" id="KW-0472">Membrane</keyword>